<protein>
    <submittedName>
        <fullName evidence="1">Uncharacterized protein</fullName>
    </submittedName>
</protein>
<keyword evidence="2" id="KW-1185">Reference proteome</keyword>
<evidence type="ECO:0000313" key="1">
    <source>
        <dbReference type="EMBL" id="BDT99459.1"/>
    </source>
</evidence>
<dbReference type="RefSeq" id="WP_281879603.1">
    <property type="nucleotide sequence ID" value="NZ_AP026978.1"/>
</dbReference>
<gene>
    <name evidence="1" type="ORF">IFM12276_24880</name>
</gene>
<accession>A0ABN6U2S8</accession>
<proteinExistence type="predicted"/>
<dbReference type="EMBL" id="AP026978">
    <property type="protein sequence ID" value="BDT99459.1"/>
    <property type="molecule type" value="Genomic_DNA"/>
</dbReference>
<organism evidence="1 2">
    <name type="scientific">Nocardia sputorum</name>
    <dbReference type="NCBI Taxonomy" id="2984338"/>
    <lineage>
        <taxon>Bacteria</taxon>
        <taxon>Bacillati</taxon>
        <taxon>Actinomycetota</taxon>
        <taxon>Actinomycetes</taxon>
        <taxon>Mycobacteriales</taxon>
        <taxon>Nocardiaceae</taxon>
        <taxon>Nocardia</taxon>
    </lineage>
</organism>
<name>A0ABN6U2S8_9NOCA</name>
<reference evidence="1 2" key="1">
    <citation type="submission" date="2022-11" db="EMBL/GenBank/DDBJ databases">
        <title>Genome Sequencing of Nocardia sp. ON39_IFM12276 and assembly.</title>
        <authorList>
            <person name="Shimojima M."/>
            <person name="Toyokawa M."/>
            <person name="Uesaka K."/>
        </authorList>
    </citation>
    <scope>NUCLEOTIDE SEQUENCE [LARGE SCALE GENOMIC DNA]</scope>
    <source>
        <strain evidence="1 2">IFM 12276</strain>
    </source>
</reference>
<dbReference type="Proteomes" id="UP001317870">
    <property type="component" value="Chromosome"/>
</dbReference>
<evidence type="ECO:0000313" key="2">
    <source>
        <dbReference type="Proteomes" id="UP001317870"/>
    </source>
</evidence>
<sequence>MTTTRQTPDLIDKLQTAMRSREVVAIRPPAGDGAQAGESSRECAHRFERAKDQLLEEIVDEQASVDWEVALLPFRLDGEAGVGTIARDILESRDALTSLTIGPGCSVVGTPYDHAYTTGTGFSGKLDGKPQVVGATDGESAGGAAIDLFSDNRLDVSVIPAGTYSWSVLASNAVPNARSRGGLATVTFVGNNPNPSLRRVITLWDVQGLGQLHGFHGEGAIADAYTPGTGPFKVTLAPIPGSLFPGERLEVWVWAWIINSGANGVFSALTLNMPSFTVCAGHPVPVG</sequence>